<gene>
    <name evidence="3" type="ORF">SAMN05421818_106112</name>
</gene>
<dbReference type="Pfam" id="PF00583">
    <property type="entry name" value="Acetyltransf_1"/>
    <property type="match status" value="1"/>
</dbReference>
<name>A0A1G8DCI1_9FLAO</name>
<sequence length="162" mass="18284">MIGKYIRSVNLDYRLRLIEEGEAYPFNLLLLADETMDAINKYIGDSDVFILEEGEAQLAVFCLYPIDASTLELKNIAVCESLQGQGIGGLLIQEVVAISKKRGYSRLIVGTADCGIDQIRFYERNGFKKYGVKENFFLDNYAVPIIENGIQLKDMVMLEQIL</sequence>
<dbReference type="SUPFAM" id="SSF55729">
    <property type="entry name" value="Acyl-CoA N-acyltransferases (Nat)"/>
    <property type="match status" value="1"/>
</dbReference>
<dbReference type="RefSeq" id="WP_090407080.1">
    <property type="nucleotide sequence ID" value="NZ_FNDQ01000006.1"/>
</dbReference>
<keyword evidence="1 3" id="KW-0808">Transferase</keyword>
<dbReference type="EMBL" id="FNDQ01000006">
    <property type="protein sequence ID" value="SDH55406.1"/>
    <property type="molecule type" value="Genomic_DNA"/>
</dbReference>
<dbReference type="PROSITE" id="PS51186">
    <property type="entry name" value="GNAT"/>
    <property type="match status" value="1"/>
</dbReference>
<protein>
    <submittedName>
        <fullName evidence="3">Acetyltransferase (GNAT) domain-containing protein</fullName>
    </submittedName>
</protein>
<dbReference type="GO" id="GO:0008080">
    <property type="term" value="F:N-acetyltransferase activity"/>
    <property type="evidence" value="ECO:0007669"/>
    <property type="project" value="InterPro"/>
</dbReference>
<evidence type="ECO:0000256" key="1">
    <source>
        <dbReference type="ARBA" id="ARBA00022679"/>
    </source>
</evidence>
<dbReference type="AlphaFoldDB" id="A0A1G8DCI1"/>
<dbReference type="InterPro" id="IPR050769">
    <property type="entry name" value="NAT_camello-type"/>
</dbReference>
<accession>A0A1G8DCI1</accession>
<dbReference type="InterPro" id="IPR016181">
    <property type="entry name" value="Acyl_CoA_acyltransferase"/>
</dbReference>
<feature type="domain" description="N-acetyltransferase" evidence="2">
    <location>
        <begin position="13"/>
        <end position="150"/>
    </location>
</feature>
<organism evidence="3 4">
    <name type="scientific">Myroides phaeus</name>
    <dbReference type="NCBI Taxonomy" id="702745"/>
    <lineage>
        <taxon>Bacteria</taxon>
        <taxon>Pseudomonadati</taxon>
        <taxon>Bacteroidota</taxon>
        <taxon>Flavobacteriia</taxon>
        <taxon>Flavobacteriales</taxon>
        <taxon>Flavobacteriaceae</taxon>
        <taxon>Myroides</taxon>
    </lineage>
</organism>
<evidence type="ECO:0000313" key="3">
    <source>
        <dbReference type="EMBL" id="SDH55406.1"/>
    </source>
</evidence>
<dbReference type="STRING" id="702745.SAMN05421818_106112"/>
<evidence type="ECO:0000259" key="2">
    <source>
        <dbReference type="PROSITE" id="PS51186"/>
    </source>
</evidence>
<dbReference type="PANTHER" id="PTHR13947:SF37">
    <property type="entry name" value="LD18367P"/>
    <property type="match status" value="1"/>
</dbReference>
<dbReference type="CDD" id="cd04301">
    <property type="entry name" value="NAT_SF"/>
    <property type="match status" value="1"/>
</dbReference>
<evidence type="ECO:0000313" key="4">
    <source>
        <dbReference type="Proteomes" id="UP000243588"/>
    </source>
</evidence>
<proteinExistence type="predicted"/>
<dbReference type="PANTHER" id="PTHR13947">
    <property type="entry name" value="GNAT FAMILY N-ACETYLTRANSFERASE"/>
    <property type="match status" value="1"/>
</dbReference>
<dbReference type="InterPro" id="IPR000182">
    <property type="entry name" value="GNAT_dom"/>
</dbReference>
<reference evidence="4" key="1">
    <citation type="submission" date="2016-10" db="EMBL/GenBank/DDBJ databases">
        <authorList>
            <person name="Varghese N."/>
            <person name="Submissions S."/>
        </authorList>
    </citation>
    <scope>NUCLEOTIDE SEQUENCE [LARGE SCALE GENOMIC DNA]</scope>
    <source>
        <strain evidence="4">DSM 23313</strain>
    </source>
</reference>
<keyword evidence="4" id="KW-1185">Reference proteome</keyword>
<dbReference type="Gene3D" id="3.40.630.30">
    <property type="match status" value="1"/>
</dbReference>
<dbReference type="Proteomes" id="UP000243588">
    <property type="component" value="Unassembled WGS sequence"/>
</dbReference>